<evidence type="ECO:0000256" key="1">
    <source>
        <dbReference type="ARBA" id="ARBA00004651"/>
    </source>
</evidence>
<dbReference type="EMBL" id="BOPH01000151">
    <property type="protein sequence ID" value="GIJ75222.1"/>
    <property type="molecule type" value="Genomic_DNA"/>
</dbReference>
<dbReference type="Proteomes" id="UP000635606">
    <property type="component" value="Unassembled WGS sequence"/>
</dbReference>
<evidence type="ECO:0000256" key="5">
    <source>
        <dbReference type="ARBA" id="ARBA00022989"/>
    </source>
</evidence>
<feature type="domain" description="SSD" evidence="8">
    <location>
        <begin position="520"/>
        <end position="677"/>
    </location>
</feature>
<evidence type="ECO:0000256" key="3">
    <source>
        <dbReference type="ARBA" id="ARBA00022475"/>
    </source>
</evidence>
<keyword evidence="3" id="KW-1003">Cell membrane</keyword>
<dbReference type="PROSITE" id="PS50156">
    <property type="entry name" value="SSD"/>
    <property type="match status" value="2"/>
</dbReference>
<feature type="transmembrane region" description="Helical" evidence="7">
    <location>
        <begin position="377"/>
        <end position="396"/>
    </location>
</feature>
<dbReference type="Pfam" id="PF03176">
    <property type="entry name" value="MMPL"/>
    <property type="match status" value="2"/>
</dbReference>
<feature type="transmembrane region" description="Helical" evidence="7">
    <location>
        <begin position="270"/>
        <end position="294"/>
    </location>
</feature>
<proteinExistence type="inferred from homology"/>
<feature type="transmembrane region" description="Helical" evidence="7">
    <location>
        <begin position="619"/>
        <end position="648"/>
    </location>
</feature>
<comment type="subcellular location">
    <subcellularLocation>
        <location evidence="1">Cell membrane</location>
        <topology evidence="1">Multi-pass membrane protein</topology>
    </subcellularLocation>
</comment>
<name>A0A8J4EKB9_9ACTN</name>
<protein>
    <submittedName>
        <fullName evidence="9">Putative membrane protein ActII-3</fullName>
    </submittedName>
</protein>
<evidence type="ECO:0000256" key="4">
    <source>
        <dbReference type="ARBA" id="ARBA00022692"/>
    </source>
</evidence>
<evidence type="ECO:0000256" key="2">
    <source>
        <dbReference type="ARBA" id="ARBA00010157"/>
    </source>
</evidence>
<evidence type="ECO:0000259" key="8">
    <source>
        <dbReference type="PROSITE" id="PS50156"/>
    </source>
</evidence>
<dbReference type="AlphaFoldDB" id="A0A8J4EKB9"/>
<evidence type="ECO:0000313" key="10">
    <source>
        <dbReference type="Proteomes" id="UP000635606"/>
    </source>
</evidence>
<dbReference type="GO" id="GO:0005886">
    <property type="term" value="C:plasma membrane"/>
    <property type="evidence" value="ECO:0007669"/>
    <property type="project" value="UniProtKB-SubCell"/>
</dbReference>
<evidence type="ECO:0000256" key="6">
    <source>
        <dbReference type="ARBA" id="ARBA00023136"/>
    </source>
</evidence>
<dbReference type="PANTHER" id="PTHR33406:SF6">
    <property type="entry name" value="MEMBRANE PROTEIN YDGH-RELATED"/>
    <property type="match status" value="1"/>
</dbReference>
<comment type="similarity">
    <text evidence="2">Belongs to the resistance-nodulation-cell division (RND) (TC 2.A.6) family. MmpL subfamily.</text>
</comment>
<feature type="transmembrane region" description="Helical" evidence="7">
    <location>
        <begin position="197"/>
        <end position="218"/>
    </location>
</feature>
<keyword evidence="6 7" id="KW-0472">Membrane</keyword>
<feature type="transmembrane region" description="Helical" evidence="7">
    <location>
        <begin position="523"/>
        <end position="540"/>
    </location>
</feature>
<reference evidence="9" key="1">
    <citation type="submission" date="2021-01" db="EMBL/GenBank/DDBJ databases">
        <title>Whole genome shotgun sequence of Virgisporangium ochraceum NBRC 16418.</title>
        <authorList>
            <person name="Komaki H."/>
            <person name="Tamura T."/>
        </authorList>
    </citation>
    <scope>NUCLEOTIDE SEQUENCE</scope>
    <source>
        <strain evidence="9">NBRC 16418</strain>
    </source>
</reference>
<dbReference type="RefSeq" id="WP_203934987.1">
    <property type="nucleotide sequence ID" value="NZ_BOPH01000151.1"/>
</dbReference>
<keyword evidence="10" id="KW-1185">Reference proteome</keyword>
<feature type="domain" description="SSD" evidence="8">
    <location>
        <begin position="222"/>
        <end position="327"/>
    </location>
</feature>
<evidence type="ECO:0000313" key="9">
    <source>
        <dbReference type="EMBL" id="GIJ75222.1"/>
    </source>
</evidence>
<dbReference type="InterPro" id="IPR004869">
    <property type="entry name" value="MMPL_dom"/>
</dbReference>
<dbReference type="SUPFAM" id="SSF82866">
    <property type="entry name" value="Multidrug efflux transporter AcrB transmembrane domain"/>
    <property type="match status" value="2"/>
</dbReference>
<dbReference type="InterPro" id="IPR000731">
    <property type="entry name" value="SSD"/>
</dbReference>
<sequence>MSWERIAAIPSGRRTKWLVVAGWLVVVALATVVAGRIGDVETNDSRNWLPASAESTRALDLAEREFTADEPEYLLLLYVRGTGVTDADREKARADAAALGDLGQMPPPVEESTAILVRVPLTAEQASEENVGPIVDRVRGQVTGAPAGLTVWVTGGPAIGADFEAAFDSLDTVLLLVTAGVVALVLLVTYRSPLLLLVPLACVGAAIALSQALVAASAEYGGLVVDGASASILTVLLFGAGTDYALLLISRYREELRHEPDRHVAMRHALARSVPAIAASGATVILALLALLLADMNSTRGLGPVAAIGIGSALLAMVTLLPAVLVVCGRWVFWPAVPKARAEGAPGAEGGVRAGGVAASAGGWERVAAVVARRPRAWWVGTAVVLAALTAGVATLSTGLPLSASFVTTPDSVRGMAELGRHFPAGSGSPTEVYTRADRQAAVTAAVERVAGVAEVGGPEPSNNGALVRVPLVLDADADSARARATVGDVRAAVHAADPAALVGGAAAEGLDADTTMNRDLRVVLPVILAVVLLVLVVLLRAVVAPLLLLASVVLSFGAALGASALIFHLIGFPQVDNSLLLNSFLFLVALGVDYTIFLMTRAREETARLGHARGVPHALAVTGGVITSAGLVLAATFSVLAVLPLVFMMQLGIAVAVGVLLDTFVVRTLLVPALVLDVGPRSWWPSAPGGRAAVSADGPVPERVPAEQH</sequence>
<accession>A0A8J4EKB9</accession>
<feature type="transmembrane region" description="Helical" evidence="7">
    <location>
        <begin position="580"/>
        <end position="598"/>
    </location>
</feature>
<dbReference type="Gene3D" id="1.20.1640.10">
    <property type="entry name" value="Multidrug efflux transporter AcrB transmembrane domain"/>
    <property type="match status" value="2"/>
</dbReference>
<feature type="transmembrane region" description="Helical" evidence="7">
    <location>
        <begin position="230"/>
        <end position="249"/>
    </location>
</feature>
<keyword evidence="5 7" id="KW-1133">Transmembrane helix</keyword>
<feature type="transmembrane region" description="Helical" evidence="7">
    <location>
        <begin position="306"/>
        <end position="333"/>
    </location>
</feature>
<comment type="caution">
    <text evidence="9">The sequence shown here is derived from an EMBL/GenBank/DDBJ whole genome shotgun (WGS) entry which is preliminary data.</text>
</comment>
<dbReference type="InterPro" id="IPR050545">
    <property type="entry name" value="Mycobact_MmpL"/>
</dbReference>
<gene>
    <name evidence="9" type="primary">actII-3_2</name>
    <name evidence="9" type="ORF">Voc01_101390</name>
</gene>
<dbReference type="PANTHER" id="PTHR33406">
    <property type="entry name" value="MEMBRANE PROTEIN MJ1562-RELATED"/>
    <property type="match status" value="1"/>
</dbReference>
<organism evidence="9 10">
    <name type="scientific">Virgisporangium ochraceum</name>
    <dbReference type="NCBI Taxonomy" id="65505"/>
    <lineage>
        <taxon>Bacteria</taxon>
        <taxon>Bacillati</taxon>
        <taxon>Actinomycetota</taxon>
        <taxon>Actinomycetes</taxon>
        <taxon>Micromonosporales</taxon>
        <taxon>Micromonosporaceae</taxon>
        <taxon>Virgisporangium</taxon>
    </lineage>
</organism>
<keyword evidence="4 7" id="KW-0812">Transmembrane</keyword>
<feature type="transmembrane region" description="Helical" evidence="7">
    <location>
        <begin position="547"/>
        <end position="568"/>
    </location>
</feature>
<feature type="transmembrane region" description="Helical" evidence="7">
    <location>
        <begin position="173"/>
        <end position="190"/>
    </location>
</feature>
<evidence type="ECO:0000256" key="7">
    <source>
        <dbReference type="SAM" id="Phobius"/>
    </source>
</evidence>